<dbReference type="RefSeq" id="XP_014496766.1">
    <property type="nucleotide sequence ID" value="XM_014641280.2"/>
</dbReference>
<evidence type="ECO:0000313" key="2">
    <source>
        <dbReference type="Proteomes" id="UP000087766"/>
    </source>
</evidence>
<proteinExistence type="predicted"/>
<dbReference type="AlphaFoldDB" id="A0A1S3TSK2"/>
<dbReference type="PANTHER" id="PTHR33600">
    <property type="entry name" value="PLASTID DIVISION PROTEIN PDV2"/>
    <property type="match status" value="1"/>
</dbReference>
<dbReference type="PANTHER" id="PTHR33600:SF3">
    <property type="entry name" value="PLASTID DIVISION PROTEIN PDV2"/>
    <property type="match status" value="1"/>
</dbReference>
<accession>A0A1S3TSK2</accession>
<feature type="region of interest" description="Disordered" evidence="1">
    <location>
        <begin position="107"/>
        <end position="127"/>
    </location>
</feature>
<dbReference type="Proteomes" id="UP000087766">
    <property type="component" value="Chromosome 4"/>
</dbReference>
<gene>
    <name evidence="3" type="primary">LOC106758347</name>
</gene>
<dbReference type="GeneID" id="106758347"/>
<dbReference type="KEGG" id="vra:106758347"/>
<evidence type="ECO:0000256" key="1">
    <source>
        <dbReference type="SAM" id="MobiDB-lite"/>
    </source>
</evidence>
<dbReference type="STRING" id="3916.A0A1S3TSK2"/>
<dbReference type="OrthoDB" id="436496at2759"/>
<keyword evidence="2" id="KW-1185">Reference proteome</keyword>
<protein>
    <submittedName>
        <fullName evidence="3">Uncharacterized protein LOC106758347</fullName>
    </submittedName>
</protein>
<dbReference type="GO" id="GO:0010020">
    <property type="term" value="P:chloroplast fission"/>
    <property type="evidence" value="ECO:0007669"/>
    <property type="project" value="InterPro"/>
</dbReference>
<name>A0A1S3TSK2_VIGRR</name>
<reference evidence="3" key="2">
    <citation type="submission" date="2025-08" db="UniProtKB">
        <authorList>
            <consortium name="RefSeq"/>
        </authorList>
    </citation>
    <scope>IDENTIFICATION</scope>
    <source>
        <tissue evidence="3">Leaf</tissue>
    </source>
</reference>
<sequence length="289" mass="32212">MAKKSVSTVSASKIRDGQLLSANIYYPQLTGEFENLKEKVADQLGKNGESLPASRVVEKSLKSLTDDFESFVCVIEELKVLSKLMVENFDKVAFAARCTVEENGSIETQTESAVEEGRRERWEMSSMEKKTKYSMSMDTKYLSQIPSMNKYGRNGLMTFDTMIEAKKNLHEKDQNLIENGAKNSRKGLGFFITFAAKTMLTVVDMVSILSLSGFGPKLGTCFSVQGWHHKVENVERSTTKNGGERPRIQCPPGKIMVWENGEARCLVKERVEIPFSAVAATPDINYGCG</sequence>
<organism evidence="2 3">
    <name type="scientific">Vigna radiata var. radiata</name>
    <name type="common">Mung bean</name>
    <name type="synonym">Phaseolus aureus</name>
    <dbReference type="NCBI Taxonomy" id="3916"/>
    <lineage>
        <taxon>Eukaryota</taxon>
        <taxon>Viridiplantae</taxon>
        <taxon>Streptophyta</taxon>
        <taxon>Embryophyta</taxon>
        <taxon>Tracheophyta</taxon>
        <taxon>Spermatophyta</taxon>
        <taxon>Magnoliopsida</taxon>
        <taxon>eudicotyledons</taxon>
        <taxon>Gunneridae</taxon>
        <taxon>Pentapetalae</taxon>
        <taxon>rosids</taxon>
        <taxon>fabids</taxon>
        <taxon>Fabales</taxon>
        <taxon>Fabaceae</taxon>
        <taxon>Papilionoideae</taxon>
        <taxon>50 kb inversion clade</taxon>
        <taxon>NPAAA clade</taxon>
        <taxon>indigoferoid/millettioid clade</taxon>
        <taxon>Phaseoleae</taxon>
        <taxon>Vigna</taxon>
    </lineage>
</organism>
<evidence type="ECO:0000313" key="3">
    <source>
        <dbReference type="RefSeq" id="XP_014496766.1"/>
    </source>
</evidence>
<feature type="compositionally biased region" description="Basic and acidic residues" evidence="1">
    <location>
        <begin position="115"/>
        <end position="127"/>
    </location>
</feature>
<dbReference type="InterPro" id="IPR038939">
    <property type="entry name" value="PDV1/PDV2"/>
</dbReference>
<reference evidence="2" key="1">
    <citation type="journal article" date="2014" name="Nat. Commun.">
        <title>Genome sequence of mungbean and insights into evolution within Vigna species.</title>
        <authorList>
            <person name="Kang Y.J."/>
            <person name="Kim S.K."/>
            <person name="Kim M.Y."/>
            <person name="Lestari P."/>
            <person name="Kim K.H."/>
            <person name="Ha B.K."/>
            <person name="Jun T.H."/>
            <person name="Hwang W.J."/>
            <person name="Lee T."/>
            <person name="Lee J."/>
            <person name="Shim S."/>
            <person name="Yoon M.Y."/>
            <person name="Jang Y.E."/>
            <person name="Han K.S."/>
            <person name="Taeprayoon P."/>
            <person name="Yoon N."/>
            <person name="Somta P."/>
            <person name="Tanya P."/>
            <person name="Kim K.S."/>
            <person name="Gwag J.G."/>
            <person name="Moon J.K."/>
            <person name="Lee Y.H."/>
            <person name="Park B.S."/>
            <person name="Bombarely A."/>
            <person name="Doyle J.J."/>
            <person name="Jackson S.A."/>
            <person name="Schafleitner R."/>
            <person name="Srinives P."/>
            <person name="Varshney R.K."/>
            <person name="Lee S.H."/>
        </authorList>
    </citation>
    <scope>NUCLEOTIDE SEQUENCE [LARGE SCALE GENOMIC DNA]</scope>
    <source>
        <strain evidence="2">cv. VC1973A</strain>
    </source>
</reference>